<proteinExistence type="predicted"/>
<dbReference type="InterPro" id="IPR002110">
    <property type="entry name" value="Ankyrin_rpt"/>
</dbReference>
<keyword evidence="3" id="KW-1185">Reference proteome</keyword>
<dbReference type="PROSITE" id="PS50297">
    <property type="entry name" value="ANK_REP_REGION"/>
    <property type="match status" value="2"/>
</dbReference>
<accession>A0A090AQN5</accession>
<feature type="repeat" description="ANK" evidence="1">
    <location>
        <begin position="110"/>
        <end position="142"/>
    </location>
</feature>
<dbReference type="Pfam" id="PF12796">
    <property type="entry name" value="Ank_2"/>
    <property type="match status" value="1"/>
</dbReference>
<name>A0A090AQN5_9GAMM</name>
<protein>
    <submittedName>
        <fullName evidence="2">Ankyrin</fullName>
    </submittedName>
</protein>
<dbReference type="SUPFAM" id="SSF48403">
    <property type="entry name" value="Ankyrin repeat"/>
    <property type="match status" value="1"/>
</dbReference>
<dbReference type="Proteomes" id="UP000031623">
    <property type="component" value="Chromosome"/>
</dbReference>
<dbReference type="SMART" id="SM00248">
    <property type="entry name" value="ANK"/>
    <property type="match status" value="4"/>
</dbReference>
<dbReference type="AlphaFoldDB" id="A0A090AQN5"/>
<dbReference type="OrthoDB" id="5648496at2"/>
<dbReference type="PANTHER" id="PTHR24183">
    <property type="entry name" value="FIBRONECTIN TYPE 3 AND ANKYRIN REPEAT DOMAINS PROTEIN 1"/>
    <property type="match status" value="1"/>
</dbReference>
<gene>
    <name evidence="2" type="ORF">THII_3678</name>
</gene>
<dbReference type="PANTHER" id="PTHR24183:SF1">
    <property type="entry name" value="FIBRONECTIN TYPE 3 AND ANKYRIN REPEAT DOMAINS PROTEIN 1"/>
    <property type="match status" value="1"/>
</dbReference>
<evidence type="ECO:0000256" key="1">
    <source>
        <dbReference type="PROSITE-ProRule" id="PRU00023"/>
    </source>
</evidence>
<keyword evidence="1" id="KW-0040">ANK repeat</keyword>
<dbReference type="Gene3D" id="1.25.40.20">
    <property type="entry name" value="Ankyrin repeat-containing domain"/>
    <property type="match status" value="1"/>
</dbReference>
<evidence type="ECO:0000313" key="2">
    <source>
        <dbReference type="EMBL" id="BAP57975.1"/>
    </source>
</evidence>
<dbReference type="PROSITE" id="PS50088">
    <property type="entry name" value="ANK_REPEAT"/>
    <property type="match status" value="3"/>
</dbReference>
<dbReference type="Pfam" id="PF00023">
    <property type="entry name" value="Ank"/>
    <property type="match status" value="1"/>
</dbReference>
<sequence length="491" mass="55423">MKMPVYITLGVWIVVLPLFATVVAEGEAKEAKPLTQSIAEGEVEETKSLIQSIIEGKVTEVSHYLAAANSPDIADEQGNPALLVAVSHQQLPIVKLLLKAEANPDVENAAGMTALMVATHNQYHDLMQLLLEQGANVNLQNKRTGYTALMYAVENNDMTAIELLLQYHADVNVRHYEGISPMEIAQAHGYTDIFQKLLFSDWNVAQPAKPPSATTTETVTSTPQTSSPVTEYLSKADYLLTQNQIRLAREIVQDGYQVTGDMTLLGRWLEVDKRLFDELKIKSQKRALSQLASVGSLPPSRNFLSNRQWQVQYEINNPIATLSFTEVDQVLEGYEQLKLSLIELGTILQNKIREIASQDLPQTEKQWRQYQSMVNEVTQSRYDYISFDVLSPYLARAEQQIFLAENMSSLFSSYSPEILQQAVKTLAKTDHQNILFEAAPEVREQFFRVYGLFQNLAKGEIQMEELFIVQKIADKLRTQGFTLEEWWPASN</sequence>
<dbReference type="KEGG" id="tig:THII_3678"/>
<feature type="repeat" description="ANK" evidence="1">
    <location>
        <begin position="77"/>
        <end position="109"/>
    </location>
</feature>
<dbReference type="HOGENOM" id="CLU_555402_0_0_6"/>
<evidence type="ECO:0000313" key="3">
    <source>
        <dbReference type="Proteomes" id="UP000031623"/>
    </source>
</evidence>
<reference evidence="2" key="1">
    <citation type="journal article" date="2014" name="ISME J.">
        <title>Ecophysiology of Thioploca ingrica as revealed by the complete genome sequence supplemented with proteomic evidence.</title>
        <authorList>
            <person name="Kojima H."/>
            <person name="Ogura Y."/>
            <person name="Yamamoto N."/>
            <person name="Togashi T."/>
            <person name="Mori H."/>
            <person name="Watanabe T."/>
            <person name="Nemoto F."/>
            <person name="Kurokawa K."/>
            <person name="Hayashi T."/>
            <person name="Fukui M."/>
        </authorList>
    </citation>
    <scope>NUCLEOTIDE SEQUENCE [LARGE SCALE GENOMIC DNA]</scope>
</reference>
<dbReference type="STRING" id="40754.THII_3678"/>
<dbReference type="InterPro" id="IPR036770">
    <property type="entry name" value="Ankyrin_rpt-contain_sf"/>
</dbReference>
<organism evidence="2 3">
    <name type="scientific">Thioploca ingrica</name>
    <dbReference type="NCBI Taxonomy" id="40754"/>
    <lineage>
        <taxon>Bacteria</taxon>
        <taxon>Pseudomonadati</taxon>
        <taxon>Pseudomonadota</taxon>
        <taxon>Gammaproteobacteria</taxon>
        <taxon>Thiotrichales</taxon>
        <taxon>Thiotrichaceae</taxon>
        <taxon>Thioploca</taxon>
    </lineage>
</organism>
<feature type="repeat" description="ANK" evidence="1">
    <location>
        <begin position="144"/>
        <end position="176"/>
    </location>
</feature>
<dbReference type="EMBL" id="AP014633">
    <property type="protein sequence ID" value="BAP57975.1"/>
    <property type="molecule type" value="Genomic_DNA"/>
</dbReference>